<keyword evidence="2" id="KW-0472">Membrane</keyword>
<evidence type="ECO:0000256" key="2">
    <source>
        <dbReference type="SAM" id="Phobius"/>
    </source>
</evidence>
<dbReference type="PANTHER" id="PTHR22930">
    <property type="match status" value="1"/>
</dbReference>
<dbReference type="AlphaFoldDB" id="A0AA38WKE5"/>
<protein>
    <recommendedName>
        <fullName evidence="5">DDE Tnp4 domain-containing protein</fullName>
    </recommendedName>
</protein>
<sequence length="415" mass="47662">MYKTPTQGYQMLEDMLIHNIDWTLDRRANTRASSRVTKGKKLKKKKEDLSKCTYVLPIKDDPGSYDILFSIANYSGIALANSGAALNLMHGAIGALDGTLIHAIVPLNQQARYRGRGDCFQNVLGMCNFNMILTYVWAGWEGIIHDARVLREVAFDPNSRFMFPPSIMYHPFLINIIFVMLQIPIPMDFLLVIAIPFEEKFNHVHAQLGNVIERTYSVLKVRFSIPKQMAFYPFPKQIKVVVACFAIHNFIIRCNIQDQLFMEYEENACLLWKKNMEETLRKKSLNMNGVSLVHYSPKHQTPQMLIRQDNYAYEVLVLVVQRDFFLQPYSSMRDDHGSLYEQSVHKSELSKLSVNICTSSSQQMSSSSTDIHGKTSRRRKKPAVDLKDKSTEHYVHQSGVTSFQYTASVVRLQVK</sequence>
<feature type="transmembrane region" description="Helical" evidence="2">
    <location>
        <begin position="172"/>
        <end position="197"/>
    </location>
</feature>
<keyword evidence="4" id="KW-1185">Reference proteome</keyword>
<dbReference type="PANTHER" id="PTHR22930:SF265">
    <property type="entry name" value="MYB_SANT-LIKE DOMAIN, HARBINGER TRANSPOSASE-DERIVED NUCLEASE DOMAIN-CONTAINING PROTEIN"/>
    <property type="match status" value="1"/>
</dbReference>
<proteinExistence type="predicted"/>
<organism evidence="3 4">
    <name type="scientific">Centaurea solstitialis</name>
    <name type="common">yellow star-thistle</name>
    <dbReference type="NCBI Taxonomy" id="347529"/>
    <lineage>
        <taxon>Eukaryota</taxon>
        <taxon>Viridiplantae</taxon>
        <taxon>Streptophyta</taxon>
        <taxon>Embryophyta</taxon>
        <taxon>Tracheophyta</taxon>
        <taxon>Spermatophyta</taxon>
        <taxon>Magnoliopsida</taxon>
        <taxon>eudicotyledons</taxon>
        <taxon>Gunneridae</taxon>
        <taxon>Pentapetalae</taxon>
        <taxon>asterids</taxon>
        <taxon>campanulids</taxon>
        <taxon>Asterales</taxon>
        <taxon>Asteraceae</taxon>
        <taxon>Carduoideae</taxon>
        <taxon>Cardueae</taxon>
        <taxon>Centaureinae</taxon>
        <taxon>Centaurea</taxon>
    </lineage>
</organism>
<gene>
    <name evidence="3" type="ORF">OSB04_017099</name>
</gene>
<dbReference type="Proteomes" id="UP001172457">
    <property type="component" value="Chromosome 4"/>
</dbReference>
<evidence type="ECO:0000256" key="1">
    <source>
        <dbReference type="SAM" id="MobiDB-lite"/>
    </source>
</evidence>
<name>A0AA38WKE5_9ASTR</name>
<evidence type="ECO:0000313" key="4">
    <source>
        <dbReference type="Proteomes" id="UP001172457"/>
    </source>
</evidence>
<feature type="region of interest" description="Disordered" evidence="1">
    <location>
        <begin position="360"/>
        <end position="390"/>
    </location>
</feature>
<reference evidence="3" key="1">
    <citation type="submission" date="2023-03" db="EMBL/GenBank/DDBJ databases">
        <title>Chromosome-scale reference genome and RAD-based genetic map of yellow starthistle (Centaurea solstitialis) reveal putative structural variation and QTLs associated with invader traits.</title>
        <authorList>
            <person name="Reatini B."/>
            <person name="Cang F.A."/>
            <person name="Jiang Q."/>
            <person name="Mckibben M.T.W."/>
            <person name="Barker M.S."/>
            <person name="Rieseberg L.H."/>
            <person name="Dlugosch K.M."/>
        </authorList>
    </citation>
    <scope>NUCLEOTIDE SEQUENCE</scope>
    <source>
        <strain evidence="3">CAN-66</strain>
        <tissue evidence="3">Leaf</tissue>
    </source>
</reference>
<keyword evidence="2" id="KW-0812">Transmembrane</keyword>
<dbReference type="EMBL" id="JARYMX010000004">
    <property type="protein sequence ID" value="KAJ9553054.1"/>
    <property type="molecule type" value="Genomic_DNA"/>
</dbReference>
<accession>A0AA38WKE5</accession>
<keyword evidence="2" id="KW-1133">Transmembrane helix</keyword>
<evidence type="ECO:0000313" key="3">
    <source>
        <dbReference type="EMBL" id="KAJ9553054.1"/>
    </source>
</evidence>
<comment type="caution">
    <text evidence="3">The sequence shown here is derived from an EMBL/GenBank/DDBJ whole genome shotgun (WGS) entry which is preliminary data.</text>
</comment>
<evidence type="ECO:0008006" key="5">
    <source>
        <dbReference type="Google" id="ProtNLM"/>
    </source>
</evidence>
<dbReference type="InterPro" id="IPR045249">
    <property type="entry name" value="HARBI1-like"/>
</dbReference>